<dbReference type="HOGENOM" id="CLU_158303_0_1_1"/>
<dbReference type="InParanoid" id="Q233U5"/>
<evidence type="ECO:0000313" key="2">
    <source>
        <dbReference type="Proteomes" id="UP000009168"/>
    </source>
</evidence>
<evidence type="ECO:0008006" key="3">
    <source>
        <dbReference type="Google" id="ProtNLM"/>
    </source>
</evidence>
<dbReference type="RefSeq" id="XP_001011979.1">
    <property type="nucleotide sequence ID" value="XM_001011979.1"/>
</dbReference>
<organism evidence="1 2">
    <name type="scientific">Tetrahymena thermophila (strain SB210)</name>
    <dbReference type="NCBI Taxonomy" id="312017"/>
    <lineage>
        <taxon>Eukaryota</taxon>
        <taxon>Sar</taxon>
        <taxon>Alveolata</taxon>
        <taxon>Ciliophora</taxon>
        <taxon>Intramacronucleata</taxon>
        <taxon>Oligohymenophorea</taxon>
        <taxon>Hymenostomatida</taxon>
        <taxon>Tetrahymenina</taxon>
        <taxon>Tetrahymenidae</taxon>
        <taxon>Tetrahymena</taxon>
    </lineage>
</organism>
<dbReference type="KEGG" id="tet:TTHERM_00805800"/>
<sequence length="80" mass="9640">MMSQINKEKTKKKQAQQKEKEQRALLFLISFYNLKYHNPKQINCFYERPSVKFERLMQFAKAEPKPDAPSSPIQLQLFKY</sequence>
<dbReference type="EMBL" id="GG662769">
    <property type="protein sequence ID" value="EAR91734.1"/>
    <property type="molecule type" value="Genomic_DNA"/>
</dbReference>
<reference evidence="2" key="1">
    <citation type="journal article" date="2006" name="PLoS Biol.">
        <title>Macronuclear genome sequence of the ciliate Tetrahymena thermophila, a model eukaryote.</title>
        <authorList>
            <person name="Eisen J.A."/>
            <person name="Coyne R.S."/>
            <person name="Wu M."/>
            <person name="Wu D."/>
            <person name="Thiagarajan M."/>
            <person name="Wortman J.R."/>
            <person name="Badger J.H."/>
            <person name="Ren Q."/>
            <person name="Amedeo P."/>
            <person name="Jones K.M."/>
            <person name="Tallon L.J."/>
            <person name="Delcher A.L."/>
            <person name="Salzberg S.L."/>
            <person name="Silva J.C."/>
            <person name="Haas B.J."/>
            <person name="Majoros W.H."/>
            <person name="Farzad M."/>
            <person name="Carlton J.M."/>
            <person name="Smith R.K. Jr."/>
            <person name="Garg J."/>
            <person name="Pearlman R.E."/>
            <person name="Karrer K.M."/>
            <person name="Sun L."/>
            <person name="Manning G."/>
            <person name="Elde N.C."/>
            <person name="Turkewitz A.P."/>
            <person name="Asai D.J."/>
            <person name="Wilkes D.E."/>
            <person name="Wang Y."/>
            <person name="Cai H."/>
            <person name="Collins K."/>
            <person name="Stewart B.A."/>
            <person name="Lee S.R."/>
            <person name="Wilamowska K."/>
            <person name="Weinberg Z."/>
            <person name="Ruzzo W.L."/>
            <person name="Wloga D."/>
            <person name="Gaertig J."/>
            <person name="Frankel J."/>
            <person name="Tsao C.-C."/>
            <person name="Gorovsky M.A."/>
            <person name="Keeling P.J."/>
            <person name="Waller R.F."/>
            <person name="Patron N.J."/>
            <person name="Cherry J.M."/>
            <person name="Stover N.A."/>
            <person name="Krieger C.J."/>
            <person name="del Toro C."/>
            <person name="Ryder H.F."/>
            <person name="Williamson S.C."/>
            <person name="Barbeau R.A."/>
            <person name="Hamilton E.P."/>
            <person name="Orias E."/>
        </authorList>
    </citation>
    <scope>NUCLEOTIDE SEQUENCE [LARGE SCALE GENOMIC DNA]</scope>
    <source>
        <strain evidence="2">SB210</strain>
    </source>
</reference>
<name>Q233U5_TETTS</name>
<dbReference type="GeneID" id="7829686"/>
<accession>Q233U5</accession>
<gene>
    <name evidence="1" type="ORF">TTHERM_00805800</name>
</gene>
<proteinExistence type="predicted"/>
<evidence type="ECO:0000313" key="1">
    <source>
        <dbReference type="EMBL" id="EAR91734.1"/>
    </source>
</evidence>
<dbReference type="AlphaFoldDB" id="Q233U5"/>
<keyword evidence="2" id="KW-1185">Reference proteome</keyword>
<protein>
    <recommendedName>
        <fullName evidence="3">Transmembrane protein</fullName>
    </recommendedName>
</protein>
<dbReference type="Proteomes" id="UP000009168">
    <property type="component" value="Unassembled WGS sequence"/>
</dbReference>